<dbReference type="SUPFAM" id="SSF52833">
    <property type="entry name" value="Thioredoxin-like"/>
    <property type="match status" value="1"/>
</dbReference>
<dbReference type="AlphaFoldDB" id="A0A0D2P6U7"/>
<dbReference type="GO" id="GO:0004364">
    <property type="term" value="F:glutathione transferase activity"/>
    <property type="evidence" value="ECO:0007669"/>
    <property type="project" value="TreeGrafter"/>
</dbReference>
<dbReference type="GO" id="GO:0006749">
    <property type="term" value="P:glutathione metabolic process"/>
    <property type="evidence" value="ECO:0007669"/>
    <property type="project" value="TreeGrafter"/>
</dbReference>
<dbReference type="InterPro" id="IPR004045">
    <property type="entry name" value="Glutathione_S-Trfase_N"/>
</dbReference>
<dbReference type="GO" id="GO:0006559">
    <property type="term" value="P:L-phenylalanine catabolic process"/>
    <property type="evidence" value="ECO:0007669"/>
    <property type="project" value="TreeGrafter"/>
</dbReference>
<accession>A0A0D2P6U7</accession>
<dbReference type="InterPro" id="IPR054416">
    <property type="entry name" value="GST_UstS-like_C"/>
</dbReference>
<dbReference type="OrthoDB" id="4951845at2759"/>
<reference evidence="3" key="1">
    <citation type="submission" date="2014-04" db="EMBL/GenBank/DDBJ databases">
        <title>Evolutionary Origins and Diversification of the Mycorrhizal Mutualists.</title>
        <authorList>
            <consortium name="DOE Joint Genome Institute"/>
            <consortium name="Mycorrhizal Genomics Consortium"/>
            <person name="Kohler A."/>
            <person name="Kuo A."/>
            <person name="Nagy L.G."/>
            <person name="Floudas D."/>
            <person name="Copeland A."/>
            <person name="Barry K.W."/>
            <person name="Cichocki N."/>
            <person name="Veneault-Fourrey C."/>
            <person name="LaButti K."/>
            <person name="Lindquist E.A."/>
            <person name="Lipzen A."/>
            <person name="Lundell T."/>
            <person name="Morin E."/>
            <person name="Murat C."/>
            <person name="Riley R."/>
            <person name="Ohm R."/>
            <person name="Sun H."/>
            <person name="Tunlid A."/>
            <person name="Henrissat B."/>
            <person name="Grigoriev I.V."/>
            <person name="Hibbett D.S."/>
            <person name="Martin F."/>
        </authorList>
    </citation>
    <scope>NUCLEOTIDE SEQUENCE [LARGE SCALE GENOMIC DNA]</scope>
    <source>
        <strain evidence="3">FD-334 SS-4</strain>
    </source>
</reference>
<dbReference type="STRING" id="945553.A0A0D2P6U7"/>
<keyword evidence="3" id="KW-1185">Reference proteome</keyword>
<evidence type="ECO:0000313" key="2">
    <source>
        <dbReference type="EMBL" id="KJA24401.1"/>
    </source>
</evidence>
<evidence type="ECO:0000259" key="1">
    <source>
        <dbReference type="PROSITE" id="PS50404"/>
    </source>
</evidence>
<gene>
    <name evidence="2" type="ORF">HYPSUDRAFT_136415</name>
</gene>
<feature type="domain" description="GST N-terminal" evidence="1">
    <location>
        <begin position="8"/>
        <end position="99"/>
    </location>
</feature>
<name>A0A0D2P6U7_HYPSF</name>
<dbReference type="PANTHER" id="PTHR42673:SF4">
    <property type="entry name" value="MALEYLACETOACETATE ISOMERASE"/>
    <property type="match status" value="1"/>
</dbReference>
<dbReference type="InterPro" id="IPR036282">
    <property type="entry name" value="Glutathione-S-Trfase_C_sf"/>
</dbReference>
<dbReference type="Gene3D" id="1.20.1050.10">
    <property type="match status" value="1"/>
</dbReference>
<evidence type="ECO:0000313" key="3">
    <source>
        <dbReference type="Proteomes" id="UP000054270"/>
    </source>
</evidence>
<organism evidence="2 3">
    <name type="scientific">Hypholoma sublateritium (strain FD-334 SS-4)</name>
    <dbReference type="NCBI Taxonomy" id="945553"/>
    <lineage>
        <taxon>Eukaryota</taxon>
        <taxon>Fungi</taxon>
        <taxon>Dikarya</taxon>
        <taxon>Basidiomycota</taxon>
        <taxon>Agaricomycotina</taxon>
        <taxon>Agaricomycetes</taxon>
        <taxon>Agaricomycetidae</taxon>
        <taxon>Agaricales</taxon>
        <taxon>Agaricineae</taxon>
        <taxon>Strophariaceae</taxon>
        <taxon>Hypholoma</taxon>
    </lineage>
</organism>
<dbReference type="Pfam" id="PF13409">
    <property type="entry name" value="GST_N_2"/>
    <property type="match status" value="1"/>
</dbReference>
<sequence length="240" mass="26887">MTIILYDLYTTAPGHALSSNTWKARYALNFKGVAHKTEWIELPDIAAFYIKNGITTTLKKADGSPHYSVPLIYDPSTERYINDSFEIAIYLDKTYPGPKIFPHNTSALQSLVVDACVGHLKSIFALGAPGLIARLTPASKAFYESVIAVGYAAGEPTPRVVQWAEFEEGLGKIDELYKRTNGAFLMGDTISWGDFAVCSYLVWVRKVWGEESQEWRDISLMNAGRWADLANELRKYEVVF</sequence>
<dbReference type="Pfam" id="PF22041">
    <property type="entry name" value="GST_C_7"/>
    <property type="match status" value="1"/>
</dbReference>
<dbReference type="InterPro" id="IPR036249">
    <property type="entry name" value="Thioredoxin-like_sf"/>
</dbReference>
<dbReference type="PANTHER" id="PTHR42673">
    <property type="entry name" value="MALEYLACETOACETATE ISOMERASE"/>
    <property type="match status" value="1"/>
</dbReference>
<dbReference type="EMBL" id="KN817537">
    <property type="protein sequence ID" value="KJA24401.1"/>
    <property type="molecule type" value="Genomic_DNA"/>
</dbReference>
<dbReference type="Proteomes" id="UP000054270">
    <property type="component" value="Unassembled WGS sequence"/>
</dbReference>
<dbReference type="SUPFAM" id="SSF47616">
    <property type="entry name" value="GST C-terminal domain-like"/>
    <property type="match status" value="1"/>
</dbReference>
<proteinExistence type="predicted"/>
<dbReference type="OMA" id="VETWHEG"/>
<dbReference type="PROSITE" id="PS50404">
    <property type="entry name" value="GST_NTER"/>
    <property type="match status" value="1"/>
</dbReference>
<dbReference type="GO" id="GO:0016034">
    <property type="term" value="F:maleylacetoacetate isomerase activity"/>
    <property type="evidence" value="ECO:0007669"/>
    <property type="project" value="TreeGrafter"/>
</dbReference>
<dbReference type="Gene3D" id="3.40.30.10">
    <property type="entry name" value="Glutaredoxin"/>
    <property type="match status" value="1"/>
</dbReference>
<protein>
    <recommendedName>
        <fullName evidence="1">GST N-terminal domain-containing protein</fullName>
    </recommendedName>
</protein>